<feature type="non-terminal residue" evidence="2">
    <location>
        <position position="303"/>
    </location>
</feature>
<feature type="compositionally biased region" description="Basic residues" evidence="1">
    <location>
        <begin position="212"/>
        <end position="224"/>
    </location>
</feature>
<dbReference type="Proteomes" id="UP001150538">
    <property type="component" value="Unassembled WGS sequence"/>
</dbReference>
<comment type="caution">
    <text evidence="2">The sequence shown here is derived from an EMBL/GenBank/DDBJ whole genome shotgun (WGS) entry which is preliminary data.</text>
</comment>
<feature type="compositionally biased region" description="Polar residues" evidence="1">
    <location>
        <begin position="226"/>
        <end position="245"/>
    </location>
</feature>
<gene>
    <name evidence="2" type="ORF">H4219_006391</name>
</gene>
<organism evidence="2 3">
    <name type="scientific">Mycoemilia scoparia</name>
    <dbReference type="NCBI Taxonomy" id="417184"/>
    <lineage>
        <taxon>Eukaryota</taxon>
        <taxon>Fungi</taxon>
        <taxon>Fungi incertae sedis</taxon>
        <taxon>Zoopagomycota</taxon>
        <taxon>Kickxellomycotina</taxon>
        <taxon>Kickxellomycetes</taxon>
        <taxon>Kickxellales</taxon>
        <taxon>Kickxellaceae</taxon>
        <taxon>Mycoemilia</taxon>
    </lineage>
</organism>
<name>A0A9W7ZR65_9FUNG</name>
<dbReference type="EMBL" id="JANBPU010000733">
    <property type="protein sequence ID" value="KAJ1909529.1"/>
    <property type="molecule type" value="Genomic_DNA"/>
</dbReference>
<evidence type="ECO:0000256" key="1">
    <source>
        <dbReference type="SAM" id="MobiDB-lite"/>
    </source>
</evidence>
<sequence length="303" mass="33983">MSSNTYADITADKLELIAAKVTKLADAVRADLNMQVSAAESVDKVLQVLEQTVDLAFISLRRQRTVYTNDNSLVSPVRDKEPPVDKNGVKISWSGATAPDMIAFLISSKWATDITSSSIYNDLLKTASGVIDRLCTRLFSDNDICNWGDLPNDKKTGLYDEFEHIAWNLLRCSVNTCIDQWAAKYFISRAWINKTNYRKKRSTYSEPSTPPARKKRGRPSRRTRMQTDSPATPQSQIIHSQVSTPTQDTNNDQTQLASIDNDNIVDEVSYQLTPMIQRNTSASSELSVDNIQMITDVTDDMDN</sequence>
<dbReference type="AlphaFoldDB" id="A0A9W7ZR65"/>
<evidence type="ECO:0000313" key="2">
    <source>
        <dbReference type="EMBL" id="KAJ1909529.1"/>
    </source>
</evidence>
<accession>A0A9W7ZR65</accession>
<protein>
    <submittedName>
        <fullName evidence="2">Uncharacterized protein</fullName>
    </submittedName>
</protein>
<feature type="region of interest" description="Disordered" evidence="1">
    <location>
        <begin position="199"/>
        <end position="253"/>
    </location>
</feature>
<proteinExistence type="predicted"/>
<evidence type="ECO:0000313" key="3">
    <source>
        <dbReference type="Proteomes" id="UP001150538"/>
    </source>
</evidence>
<reference evidence="2" key="1">
    <citation type="submission" date="2022-07" db="EMBL/GenBank/DDBJ databases">
        <title>Phylogenomic reconstructions and comparative analyses of Kickxellomycotina fungi.</title>
        <authorList>
            <person name="Reynolds N.K."/>
            <person name="Stajich J.E."/>
            <person name="Barry K."/>
            <person name="Grigoriev I.V."/>
            <person name="Crous P."/>
            <person name="Smith M.E."/>
        </authorList>
    </citation>
    <scope>NUCLEOTIDE SEQUENCE</scope>
    <source>
        <strain evidence="2">NBRC 100468</strain>
    </source>
</reference>
<keyword evidence="3" id="KW-1185">Reference proteome</keyword>